<evidence type="ECO:0000313" key="6">
    <source>
        <dbReference type="Proteomes" id="UP001193680"/>
    </source>
</evidence>
<keyword evidence="5" id="KW-0969">Cilium</keyword>
<dbReference type="Proteomes" id="UP001193680">
    <property type="component" value="Unassembled WGS sequence"/>
</dbReference>
<dbReference type="RefSeq" id="WP_185978516.1">
    <property type="nucleotide sequence ID" value="NZ_JACBGI020000016.1"/>
</dbReference>
<feature type="domain" description="Flagellar hook-length control protein-like C-terminal" evidence="4">
    <location>
        <begin position="463"/>
        <end position="545"/>
    </location>
</feature>
<dbReference type="InterPro" id="IPR021136">
    <property type="entry name" value="Flagellar_hook_control-like_C"/>
</dbReference>
<evidence type="ECO:0000313" key="5">
    <source>
        <dbReference type="EMBL" id="MBF6058376.1"/>
    </source>
</evidence>
<dbReference type="InterPro" id="IPR052563">
    <property type="entry name" value="FliK"/>
</dbReference>
<dbReference type="Pfam" id="PF02120">
    <property type="entry name" value="Flg_hook"/>
    <property type="match status" value="1"/>
</dbReference>
<keyword evidence="3" id="KW-1005">Bacterial flagellum biogenesis</keyword>
<comment type="function">
    <text evidence="1">Controls the length of the flagellar hook.</text>
</comment>
<evidence type="ECO:0000256" key="3">
    <source>
        <dbReference type="ARBA" id="ARBA00022795"/>
    </source>
</evidence>
<sequence>MSEQSMGSILPDFSTKSTIKSALPEMDFVSVSNPEAAALSFFQVLQNLNAATTSLSPAETPKNSVFTSNPLTGNSLSNGTEASILSLPMAPNQIAGESFQESGIDFKLDRAFSQSMPETPDQFSSGRVETLRSEDLPAILGSETPVTIDVRKMPELAVPGINLPISGKSFANTVDDKTLAEPDSTTMASAANILAEEADRGLPQNKQFTPLLEQNLVSLDDQSGLASTVNSLLITDPDSEIAGYDEVLLEDSDVLNGVFQAVISQSAVNPEGDPSAENSKLASQPLQRDVVLQDVENPDAIDSIINPQAAAAAMQTSREVLPDSELQNQVGLVGAAVSNTLTTALGEHSKKPATSLGYTGLAFGDKTTPSWSHHVSSSTTPANTSAFPSMAQQATTQQNMQFAQMMQESLIQNDADLADEKSTMLKELGLAESSTDRRLTTQMNLPQITAGVKHPQWGQQFSQRVVVMVNQQVQQAQIALNPEQLGPMKIRLQFDKDQQLQISVSAQHGMTRDAVENALPRLREVLAQSGIDLGSVDIRDDSPSENKNNQAQDAYTALVSADSAEEMVSGPVNRVTLNLSKNLVDYYA</sequence>
<evidence type="ECO:0000259" key="4">
    <source>
        <dbReference type="Pfam" id="PF02120"/>
    </source>
</evidence>
<protein>
    <submittedName>
        <fullName evidence="5">Flagellar hook-length control protein FliK</fullName>
    </submittedName>
</protein>
<keyword evidence="5" id="KW-0966">Cell projection</keyword>
<gene>
    <name evidence="5" type="ORF">H8792_008485</name>
</gene>
<keyword evidence="5" id="KW-0282">Flagellum</keyword>
<dbReference type="Gene3D" id="3.30.750.140">
    <property type="match status" value="1"/>
</dbReference>
<reference evidence="5 6" key="1">
    <citation type="submission" date="2020-11" db="EMBL/GenBank/DDBJ databases">
        <title>Sulfur oxidizing isolate from Hospital Hole Sinkhole.</title>
        <authorList>
            <person name="Scott K.M."/>
        </authorList>
    </citation>
    <scope>NUCLEOTIDE SEQUENCE [LARGE SCALE GENOMIC DNA]</scope>
    <source>
        <strain evidence="5 6">HH1</strain>
    </source>
</reference>
<dbReference type="PANTHER" id="PTHR37533:SF2">
    <property type="entry name" value="FLAGELLAR HOOK-LENGTH CONTROL PROTEIN"/>
    <property type="match status" value="1"/>
</dbReference>
<dbReference type="CDD" id="cd17470">
    <property type="entry name" value="T3SS_Flik_C"/>
    <property type="match status" value="1"/>
</dbReference>
<comment type="similarity">
    <text evidence="2">Belongs to the FliK family.</text>
</comment>
<proteinExistence type="inferred from homology"/>
<organism evidence="5 6">
    <name type="scientific">Thiomicrorhabdus heinhorstiae</name>
    <dbReference type="NCBI Taxonomy" id="2748010"/>
    <lineage>
        <taxon>Bacteria</taxon>
        <taxon>Pseudomonadati</taxon>
        <taxon>Pseudomonadota</taxon>
        <taxon>Gammaproteobacteria</taxon>
        <taxon>Thiotrichales</taxon>
        <taxon>Piscirickettsiaceae</taxon>
        <taxon>Thiomicrorhabdus</taxon>
    </lineage>
</organism>
<dbReference type="PANTHER" id="PTHR37533">
    <property type="entry name" value="FLAGELLAR HOOK-LENGTH CONTROL PROTEIN"/>
    <property type="match status" value="1"/>
</dbReference>
<dbReference type="InterPro" id="IPR001635">
    <property type="entry name" value="Flag_hook_Flik"/>
</dbReference>
<keyword evidence="6" id="KW-1185">Reference proteome</keyword>
<comment type="caution">
    <text evidence="5">The sequence shown here is derived from an EMBL/GenBank/DDBJ whole genome shotgun (WGS) entry which is preliminary data.</text>
</comment>
<dbReference type="PRINTS" id="PR01007">
    <property type="entry name" value="FLGHOOKFLIK"/>
</dbReference>
<evidence type="ECO:0000256" key="1">
    <source>
        <dbReference type="ARBA" id="ARBA00003944"/>
    </source>
</evidence>
<accession>A0ABS0BX50</accession>
<dbReference type="EMBL" id="JACBGI020000016">
    <property type="protein sequence ID" value="MBF6058376.1"/>
    <property type="molecule type" value="Genomic_DNA"/>
</dbReference>
<dbReference type="InterPro" id="IPR038610">
    <property type="entry name" value="FliK-like_C_sf"/>
</dbReference>
<evidence type="ECO:0000256" key="2">
    <source>
        <dbReference type="ARBA" id="ARBA00009149"/>
    </source>
</evidence>
<name>A0ABS0BX50_9GAMM</name>